<dbReference type="GO" id="GO:0005509">
    <property type="term" value="F:calcium ion binding"/>
    <property type="evidence" value="ECO:0007669"/>
    <property type="project" value="InterPro"/>
</dbReference>
<evidence type="ECO:0000313" key="5">
    <source>
        <dbReference type="Ensembl" id="ENSPNYP00000006521.1"/>
    </source>
</evidence>
<feature type="compositionally biased region" description="Basic residues" evidence="3">
    <location>
        <begin position="91"/>
        <end position="100"/>
    </location>
</feature>
<dbReference type="PROSITE" id="PS00018">
    <property type="entry name" value="EF_HAND_1"/>
    <property type="match status" value="1"/>
</dbReference>
<dbReference type="Proteomes" id="UP000695023">
    <property type="component" value="Unplaced"/>
</dbReference>
<dbReference type="Pfam" id="PF01023">
    <property type="entry name" value="S_100"/>
    <property type="match status" value="1"/>
</dbReference>
<dbReference type="GO" id="GO:0005615">
    <property type="term" value="C:extracellular space"/>
    <property type="evidence" value="ECO:0007669"/>
    <property type="project" value="TreeGrafter"/>
</dbReference>
<feature type="domain" description="EF-hand" evidence="4">
    <location>
        <begin position="51"/>
        <end position="86"/>
    </location>
</feature>
<dbReference type="InterPro" id="IPR013787">
    <property type="entry name" value="S100_Ca-bd_sub"/>
</dbReference>
<dbReference type="SUPFAM" id="SSF47473">
    <property type="entry name" value="EF-hand"/>
    <property type="match status" value="1"/>
</dbReference>
<dbReference type="SMART" id="SM01394">
    <property type="entry name" value="S_100"/>
    <property type="match status" value="1"/>
</dbReference>
<evidence type="ECO:0000256" key="1">
    <source>
        <dbReference type="ARBA" id="ARBA00022723"/>
    </source>
</evidence>
<name>A0A3B4FBF5_9CICH</name>
<keyword evidence="2" id="KW-0106">Calcium</keyword>
<sequence>MARLDQVIPNIVDIFMQYADDGEGKKCQLNKEELQKMLEEQIQSPDLKDQINAGDIEEAMQLLDKNHDGEVNFREFCRCICVLAKCYYQKKRGRGGKRGKGKDDKDECDQED</sequence>
<dbReference type="AlphaFoldDB" id="A0A3B4FBF5"/>
<dbReference type="STRING" id="303518.ENSPNYP00000006521"/>
<evidence type="ECO:0000313" key="7">
    <source>
        <dbReference type="RefSeq" id="XP_005732149.1"/>
    </source>
</evidence>
<gene>
    <name evidence="7" type="primary">LOC102197001</name>
</gene>
<dbReference type="OrthoDB" id="26525at2759"/>
<dbReference type="Gene3D" id="1.10.238.10">
    <property type="entry name" value="EF-hand"/>
    <property type="match status" value="1"/>
</dbReference>
<evidence type="ECO:0000259" key="4">
    <source>
        <dbReference type="PROSITE" id="PS50222"/>
    </source>
</evidence>
<proteinExistence type="predicted"/>
<feature type="region of interest" description="Disordered" evidence="3">
    <location>
        <begin position="91"/>
        <end position="112"/>
    </location>
</feature>
<keyword evidence="6" id="KW-1185">Reference proteome</keyword>
<dbReference type="GO" id="GO:0048471">
    <property type="term" value="C:perinuclear region of cytoplasm"/>
    <property type="evidence" value="ECO:0007669"/>
    <property type="project" value="TreeGrafter"/>
</dbReference>
<dbReference type="InterPro" id="IPR018247">
    <property type="entry name" value="EF_Hand_1_Ca_BS"/>
</dbReference>
<dbReference type="Pfam" id="PF00036">
    <property type="entry name" value="EF-hand_1"/>
    <property type="match status" value="1"/>
</dbReference>
<evidence type="ECO:0000256" key="2">
    <source>
        <dbReference type="ARBA" id="ARBA00022837"/>
    </source>
</evidence>
<dbReference type="CDD" id="cd00213">
    <property type="entry name" value="S-100"/>
    <property type="match status" value="1"/>
</dbReference>
<keyword evidence="1" id="KW-0479">Metal-binding</keyword>
<dbReference type="GeneTree" id="ENSGT01030000234782"/>
<accession>A0A3B4FBF5</accession>
<dbReference type="GO" id="GO:0048306">
    <property type="term" value="F:calcium-dependent protein binding"/>
    <property type="evidence" value="ECO:0007669"/>
    <property type="project" value="TreeGrafter"/>
</dbReference>
<dbReference type="Ensembl" id="ENSPNYT00000006684.1">
    <property type="protein sequence ID" value="ENSPNYP00000006521.1"/>
    <property type="gene ID" value="ENSPNYG00000005030.1"/>
</dbReference>
<organism evidence="5">
    <name type="scientific">Pundamilia nyererei</name>
    <dbReference type="NCBI Taxonomy" id="303518"/>
    <lineage>
        <taxon>Eukaryota</taxon>
        <taxon>Metazoa</taxon>
        <taxon>Chordata</taxon>
        <taxon>Craniata</taxon>
        <taxon>Vertebrata</taxon>
        <taxon>Euteleostomi</taxon>
        <taxon>Actinopterygii</taxon>
        <taxon>Neopterygii</taxon>
        <taxon>Teleostei</taxon>
        <taxon>Neoteleostei</taxon>
        <taxon>Acanthomorphata</taxon>
        <taxon>Ovalentaria</taxon>
        <taxon>Cichlomorphae</taxon>
        <taxon>Cichliformes</taxon>
        <taxon>Cichlidae</taxon>
        <taxon>African cichlids</taxon>
        <taxon>Pseudocrenilabrinae</taxon>
        <taxon>Haplochromini</taxon>
        <taxon>Pundamilia</taxon>
    </lineage>
</organism>
<dbReference type="InterPro" id="IPR011992">
    <property type="entry name" value="EF-hand-dom_pair"/>
</dbReference>
<protein>
    <submittedName>
        <fullName evidence="5 7">Protein S100-A6-like</fullName>
    </submittedName>
</protein>
<dbReference type="GO" id="GO:0046914">
    <property type="term" value="F:transition metal ion binding"/>
    <property type="evidence" value="ECO:0007669"/>
    <property type="project" value="InterPro"/>
</dbReference>
<evidence type="ECO:0000313" key="6">
    <source>
        <dbReference type="Proteomes" id="UP000695023"/>
    </source>
</evidence>
<dbReference type="CTD" id="569958"/>
<dbReference type="RefSeq" id="XP_005732149.1">
    <property type="nucleotide sequence ID" value="XM_005732092.1"/>
</dbReference>
<dbReference type="SMART" id="SM00054">
    <property type="entry name" value="EFh"/>
    <property type="match status" value="1"/>
</dbReference>
<dbReference type="InterPro" id="IPR034325">
    <property type="entry name" value="S-100_dom"/>
</dbReference>
<evidence type="ECO:0000256" key="3">
    <source>
        <dbReference type="SAM" id="MobiDB-lite"/>
    </source>
</evidence>
<dbReference type="PROSITE" id="PS50222">
    <property type="entry name" value="EF_HAND_2"/>
    <property type="match status" value="1"/>
</dbReference>
<dbReference type="PANTHER" id="PTHR11639">
    <property type="entry name" value="S100 CALCIUM-BINDING PROTEIN"/>
    <property type="match status" value="1"/>
</dbReference>
<reference evidence="5" key="1">
    <citation type="submission" date="2023-09" db="UniProtKB">
        <authorList>
            <consortium name="Ensembl"/>
        </authorList>
    </citation>
    <scope>IDENTIFICATION</scope>
</reference>
<reference evidence="7" key="2">
    <citation type="submission" date="2025-04" db="UniProtKB">
        <authorList>
            <consortium name="RefSeq"/>
        </authorList>
    </citation>
    <scope>IDENTIFICATION</scope>
</reference>
<dbReference type="InterPro" id="IPR002048">
    <property type="entry name" value="EF_hand_dom"/>
</dbReference>
<dbReference type="PANTHER" id="PTHR11639:SF126">
    <property type="entry name" value="S100 CALCIUM-BINDING PROTEIN W"/>
    <property type="match status" value="1"/>
</dbReference>